<dbReference type="AlphaFoldDB" id="A0A0U5BIQ6"/>
<accession>A0A0U5BIQ6</accession>
<dbReference type="OrthoDB" id="9873502at2"/>
<reference evidence="2" key="1">
    <citation type="submission" date="2015-12" db="EMBL/GenBank/DDBJ databases">
        <authorList>
            <person name="Shamseldin A."/>
            <person name="Moawad H."/>
            <person name="Abd El-Rahim W.M."/>
            <person name="Sadowsky M.J."/>
        </authorList>
    </citation>
    <scope>NUCLEOTIDE SEQUENCE [LARGE SCALE GENOMIC DNA]</scope>
    <source>
        <strain evidence="2">JAM AC0309</strain>
    </source>
</reference>
<dbReference type="Proteomes" id="UP000218965">
    <property type="component" value="Chromosome"/>
</dbReference>
<reference evidence="1 2" key="2">
    <citation type="submission" date="2016-01" db="EMBL/GenBank/DDBJ databases">
        <title>Microcella alkaliphila JAM AC0309 whole genome shotgun sequence.</title>
        <authorList>
            <person name="Kurata A."/>
            <person name="Hirose Y."/>
            <person name="Kishimoto N."/>
            <person name="Kobayashi T."/>
        </authorList>
    </citation>
    <scope>NUCLEOTIDE SEQUENCE [LARGE SCALE GENOMIC DNA]</scope>
    <source>
        <strain evidence="1 2">JAM AC0309</strain>
    </source>
</reference>
<gene>
    <name evidence="1" type="ORF">MalAC0309_2147</name>
</gene>
<organism evidence="1 2">
    <name type="scientific">Microcella alkaliphila</name>
    <dbReference type="NCBI Taxonomy" id="279828"/>
    <lineage>
        <taxon>Bacteria</taxon>
        <taxon>Bacillati</taxon>
        <taxon>Actinomycetota</taxon>
        <taxon>Actinomycetes</taxon>
        <taxon>Micrococcales</taxon>
        <taxon>Microbacteriaceae</taxon>
        <taxon>Microcella</taxon>
    </lineage>
</organism>
<proteinExistence type="predicted"/>
<protein>
    <submittedName>
        <fullName evidence="1">Glutamine synthetase, type I</fullName>
    </submittedName>
</protein>
<dbReference type="KEGG" id="malk:MalAC0309_2147"/>
<dbReference type="Gene3D" id="3.30.590.10">
    <property type="entry name" value="Glutamine synthetase/guanido kinase, catalytic domain"/>
    <property type="match status" value="1"/>
</dbReference>
<dbReference type="InterPro" id="IPR014746">
    <property type="entry name" value="Gln_synth/guanido_kin_cat_dom"/>
</dbReference>
<name>A0A0U5BIQ6_9MICO</name>
<evidence type="ECO:0000313" key="2">
    <source>
        <dbReference type="Proteomes" id="UP000218965"/>
    </source>
</evidence>
<dbReference type="GO" id="GO:0003824">
    <property type="term" value="F:catalytic activity"/>
    <property type="evidence" value="ECO:0007669"/>
    <property type="project" value="InterPro"/>
</dbReference>
<dbReference type="EMBL" id="AP017315">
    <property type="protein sequence ID" value="BAU32990.1"/>
    <property type="molecule type" value="Genomic_DNA"/>
</dbReference>
<sequence length="66" mass="7519">MLAKFLGDAADALRADERLLGLMGGPLVDVFEVMKRDEIERFTEAVGPEMPDEVTEWEVKEYFLDL</sequence>
<dbReference type="RefSeq" id="WP_096422532.1">
    <property type="nucleotide sequence ID" value="NZ_AP017315.1"/>
</dbReference>
<dbReference type="SUPFAM" id="SSF55931">
    <property type="entry name" value="Glutamine synthetase/guanido kinase"/>
    <property type="match status" value="1"/>
</dbReference>
<evidence type="ECO:0000313" key="1">
    <source>
        <dbReference type="EMBL" id="BAU32990.1"/>
    </source>
</evidence>